<dbReference type="InterPro" id="IPR025223">
    <property type="entry name" value="S1-like_RNA-bd_dom"/>
</dbReference>
<keyword evidence="6" id="KW-0131">Cell cycle</keyword>
<dbReference type="InterPro" id="IPR003034">
    <property type="entry name" value="SAP_dom"/>
</dbReference>
<dbReference type="GO" id="GO:0051301">
    <property type="term" value="P:cell division"/>
    <property type="evidence" value="ECO:0007669"/>
    <property type="project" value="UniProtKB-KW"/>
</dbReference>
<gene>
    <name evidence="6" type="ORF">C7M84_000201</name>
</gene>
<feature type="compositionally biased region" description="Polar residues" evidence="4">
    <location>
        <begin position="93"/>
        <end position="109"/>
    </location>
</feature>
<dbReference type="PANTHER" id="PTHR14304">
    <property type="entry name" value="CELL DIVISION CYCLE AND APOPTOSIS REGULATOR PROTEIN"/>
    <property type="match status" value="1"/>
</dbReference>
<feature type="compositionally biased region" description="Polar residues" evidence="4">
    <location>
        <begin position="14"/>
        <end position="39"/>
    </location>
</feature>
<feature type="compositionally biased region" description="Basic and acidic residues" evidence="4">
    <location>
        <begin position="303"/>
        <end position="329"/>
    </location>
</feature>
<dbReference type="SMART" id="SM01122">
    <property type="entry name" value="DBC1"/>
    <property type="match status" value="1"/>
</dbReference>
<dbReference type="AlphaFoldDB" id="A0A3R7MGG7"/>
<keyword evidence="7" id="KW-1185">Reference proteome</keyword>
<keyword evidence="2" id="KW-0963">Cytoplasm</keyword>
<evidence type="ECO:0000256" key="2">
    <source>
        <dbReference type="ARBA" id="ARBA00022490"/>
    </source>
</evidence>
<feature type="compositionally biased region" description="Polar residues" evidence="4">
    <location>
        <begin position="247"/>
        <end position="256"/>
    </location>
</feature>
<comment type="caution">
    <text evidence="6">The sequence shown here is derived from an EMBL/GenBank/DDBJ whole genome shotgun (WGS) entry which is preliminary data.</text>
</comment>
<dbReference type="InterPro" id="IPR036361">
    <property type="entry name" value="SAP_dom_sf"/>
</dbReference>
<organism evidence="6 7">
    <name type="scientific">Penaeus vannamei</name>
    <name type="common">Whiteleg shrimp</name>
    <name type="synonym">Litopenaeus vannamei</name>
    <dbReference type="NCBI Taxonomy" id="6689"/>
    <lineage>
        <taxon>Eukaryota</taxon>
        <taxon>Metazoa</taxon>
        <taxon>Ecdysozoa</taxon>
        <taxon>Arthropoda</taxon>
        <taxon>Crustacea</taxon>
        <taxon>Multicrustacea</taxon>
        <taxon>Malacostraca</taxon>
        <taxon>Eumalacostraca</taxon>
        <taxon>Eucarida</taxon>
        <taxon>Decapoda</taxon>
        <taxon>Dendrobranchiata</taxon>
        <taxon>Penaeoidea</taxon>
        <taxon>Penaeidae</taxon>
        <taxon>Penaeus</taxon>
    </lineage>
</organism>
<dbReference type="Pfam" id="PF14443">
    <property type="entry name" value="DBC1"/>
    <property type="match status" value="1"/>
</dbReference>
<dbReference type="PANTHER" id="PTHR14304:SF11">
    <property type="entry name" value="SAP DOMAIN-CONTAINING PROTEIN"/>
    <property type="match status" value="1"/>
</dbReference>
<dbReference type="InterPro" id="IPR025954">
    <property type="entry name" value="DBC1/CARP1_inactive_NUDIX"/>
</dbReference>
<sequence length="685" mass="76386">MAQFGGGKAPPPWQQRSQTTPQLQPSLLGQHPSAPSQQLVLGAAPQQPQYAPVQQSMIQPPGLGGLQTLGQPTITQQTIGQPTTGGSLMGQPPMTSQALQPPSLVNPTQITNSQMQPQIQPQIQPQVTAVTYPAPRALAPPGAFNPAATPSNMGNNIATNIQTNIQNSIASTNAAQQPQKQRVFTGTITKLCADFGFVDEDVFFQTSCVKGQAPKVGDRVLVEATYNPNMPFKWNANRVQVIPGPTGTPSQNQSRTGPPAREINSRGGSYNAVPPPNFSSESQGANFGPRGTIGPRPRSPRRDRREERSRASRDGERDRSEKDKEEKRENRKRSRSRGRSRSPPRRRLRVVPRYNVQVPKILLHMKEANVLELKKRYSNLYIPSDVFLARPLWSDTFPAYRSFQFPRPVSFHIMNKEVEPVLENDAIYDAPDANHSFAAKVMLMAVPAIEDIFRRSCALSEDPSDIRECFVHPTRLINFLVGLKGKNETMAIGGYWSPSLDGANPDRDPNVLIRTAIRTCKALTGIDLAGCTTWYRFAEIYYRRGESTHKGRSTPARVETTVLFLPDVWNEDQPKKKDPSHYTTLDPKSMKVVELRSELDARMLNSKGLKSQLIARLTKTLAAADSAPSFGLHRKHWLSHTKFSLKDFSYLQSHGCPLCTNISYSSDRPHWWYYDSPVLYKVCRF</sequence>
<comment type="subcellular location">
    <subcellularLocation>
        <location evidence="1">Cytoplasm</location>
    </subcellularLocation>
</comment>
<evidence type="ECO:0000256" key="1">
    <source>
        <dbReference type="ARBA" id="ARBA00004496"/>
    </source>
</evidence>
<dbReference type="GO" id="GO:0005737">
    <property type="term" value="C:cytoplasm"/>
    <property type="evidence" value="ECO:0007669"/>
    <property type="project" value="UniProtKB-SubCell"/>
</dbReference>
<evidence type="ECO:0000259" key="5">
    <source>
        <dbReference type="PROSITE" id="PS50800"/>
    </source>
</evidence>
<keyword evidence="3" id="KW-0597">Phosphoprotein</keyword>
<evidence type="ECO:0000313" key="7">
    <source>
        <dbReference type="Proteomes" id="UP000283509"/>
    </source>
</evidence>
<feature type="compositionally biased region" description="Low complexity" evidence="4">
    <location>
        <begin position="68"/>
        <end position="86"/>
    </location>
</feature>
<keyword evidence="6" id="KW-0132">Cell division</keyword>
<dbReference type="EMBL" id="QCYY01001033">
    <property type="protein sequence ID" value="ROT81042.1"/>
    <property type="molecule type" value="Genomic_DNA"/>
</dbReference>
<evidence type="ECO:0000256" key="3">
    <source>
        <dbReference type="ARBA" id="ARBA00022553"/>
    </source>
</evidence>
<dbReference type="SMART" id="SM00513">
    <property type="entry name" value="SAP"/>
    <property type="match status" value="1"/>
</dbReference>
<feature type="domain" description="SAP" evidence="5">
    <location>
        <begin position="587"/>
        <end position="621"/>
    </location>
</feature>
<dbReference type="PROSITE" id="PS50800">
    <property type="entry name" value="SAP"/>
    <property type="match status" value="1"/>
</dbReference>
<feature type="compositionally biased region" description="Low complexity" evidence="4">
    <location>
        <begin position="43"/>
        <end position="61"/>
    </location>
</feature>
<dbReference type="InterPro" id="IPR025224">
    <property type="entry name" value="CCAR1/CCAR2"/>
</dbReference>
<dbReference type="Pfam" id="PF14444">
    <property type="entry name" value="S1-like"/>
    <property type="match status" value="1"/>
</dbReference>
<dbReference type="STRING" id="6689.A0A3R7MGG7"/>
<proteinExistence type="predicted"/>
<accession>A0A3R7MGG7</accession>
<dbReference type="Proteomes" id="UP000283509">
    <property type="component" value="Unassembled WGS sequence"/>
</dbReference>
<feature type="region of interest" description="Disordered" evidence="4">
    <location>
        <begin position="239"/>
        <end position="350"/>
    </location>
</feature>
<reference evidence="6 7" key="2">
    <citation type="submission" date="2019-01" db="EMBL/GenBank/DDBJ databases">
        <title>The decoding of complex shrimp genome reveals the adaptation for benthos swimmer, frequently molting mechanism and breeding impact on genome.</title>
        <authorList>
            <person name="Sun Y."/>
            <person name="Gao Y."/>
            <person name="Yu Y."/>
        </authorList>
    </citation>
    <scope>NUCLEOTIDE SEQUENCE [LARGE SCALE GENOMIC DNA]</scope>
    <source>
        <tissue evidence="6">Muscle</tissue>
    </source>
</reference>
<dbReference type="Pfam" id="PF02037">
    <property type="entry name" value="SAP"/>
    <property type="match status" value="1"/>
</dbReference>
<dbReference type="Gene3D" id="1.10.720.30">
    <property type="entry name" value="SAP domain"/>
    <property type="match status" value="1"/>
</dbReference>
<dbReference type="GO" id="GO:0005634">
    <property type="term" value="C:nucleus"/>
    <property type="evidence" value="ECO:0007669"/>
    <property type="project" value="TreeGrafter"/>
</dbReference>
<dbReference type="SUPFAM" id="SSF68906">
    <property type="entry name" value="SAP domain"/>
    <property type="match status" value="1"/>
</dbReference>
<name>A0A3R7MGG7_PENVA</name>
<evidence type="ECO:0000256" key="4">
    <source>
        <dbReference type="SAM" id="MobiDB-lite"/>
    </source>
</evidence>
<feature type="compositionally biased region" description="Basic residues" evidence="4">
    <location>
        <begin position="330"/>
        <end position="350"/>
    </location>
</feature>
<dbReference type="OrthoDB" id="21006at2759"/>
<feature type="region of interest" description="Disordered" evidence="4">
    <location>
        <begin position="1"/>
        <end position="109"/>
    </location>
</feature>
<protein>
    <submittedName>
        <fullName evidence="6">Putative cell division cycle and apoptosis regulator protein 1-like</fullName>
    </submittedName>
</protein>
<dbReference type="GO" id="GO:0006355">
    <property type="term" value="P:regulation of DNA-templated transcription"/>
    <property type="evidence" value="ECO:0007669"/>
    <property type="project" value="InterPro"/>
</dbReference>
<reference evidence="6 7" key="1">
    <citation type="submission" date="2018-04" db="EMBL/GenBank/DDBJ databases">
        <authorList>
            <person name="Zhang X."/>
            <person name="Yuan J."/>
            <person name="Li F."/>
            <person name="Xiang J."/>
        </authorList>
    </citation>
    <scope>NUCLEOTIDE SEQUENCE [LARGE SCALE GENOMIC DNA]</scope>
    <source>
        <tissue evidence="6">Muscle</tissue>
    </source>
</reference>
<evidence type="ECO:0000313" key="6">
    <source>
        <dbReference type="EMBL" id="ROT81042.1"/>
    </source>
</evidence>